<sequence>MRAQALRPTVSVDQHMIEYVFDTDDSAPLTRITAAARAEARAAAERLAAIGDLFRLRLSQHGNREDWVADTCDAVAAEVAAALNTSVAMGHSNLRYARAMRERLPQLGAEFRAGGIDFRLFRTIVFRIDLITDSDALAAVDARLAIKAPRWPSMTSWKLATEVDRVVAKFDRDAVRRSRRDAADRHVDCAPLEPGMALVNGQVFSATAEALARRLDELAKTVCADDPRTVVQRRADALGTLAAGQDRLICDCGRTDCPAAGAPQQPSRVVIHVVAGRETVDGAGEAPGVLPGDGIIPAEIVRELAKSAKLQPLSTPILAETGYVPSPALMDFVRARDLTCRAPGCDRPATQCDVDHTIPYSDGGATHPSNLKCLCRKHHLLKTFWGWHDEQLPDATVIWSLPDGQTYVTTPGSAWLLPGLFAPSPELPPPARKPQDHCGSRDAMMPKRARTRAQSSAARIAAERNHNMTSREARRRRWEECYFGPRDASASDDEEPPPF</sequence>
<protein>
    <submittedName>
        <fullName evidence="4">13e12 repeat-containing protein</fullName>
    </submittedName>
</protein>
<dbReference type="GO" id="GO:0004519">
    <property type="term" value="F:endonuclease activity"/>
    <property type="evidence" value="ECO:0007669"/>
    <property type="project" value="InterPro"/>
</dbReference>
<dbReference type="Pfam" id="PF01844">
    <property type="entry name" value="HNH"/>
    <property type="match status" value="1"/>
</dbReference>
<dbReference type="InterPro" id="IPR002711">
    <property type="entry name" value="HNH"/>
</dbReference>
<dbReference type="InterPro" id="IPR003615">
    <property type="entry name" value="HNH_nuc"/>
</dbReference>
<proteinExistence type="inferred from homology"/>
<evidence type="ECO:0000256" key="1">
    <source>
        <dbReference type="ARBA" id="ARBA00023450"/>
    </source>
</evidence>
<dbReference type="InterPro" id="IPR003870">
    <property type="entry name" value="DUF222"/>
</dbReference>
<dbReference type="Gene3D" id="1.10.30.50">
    <property type="match status" value="1"/>
</dbReference>
<evidence type="ECO:0000313" key="4">
    <source>
        <dbReference type="EMBL" id="BAV40497.1"/>
    </source>
</evidence>
<dbReference type="GO" id="GO:0008270">
    <property type="term" value="F:zinc ion binding"/>
    <property type="evidence" value="ECO:0007669"/>
    <property type="project" value="InterPro"/>
</dbReference>
<dbReference type="GO" id="GO:0003676">
    <property type="term" value="F:nucleic acid binding"/>
    <property type="evidence" value="ECO:0007669"/>
    <property type="project" value="InterPro"/>
</dbReference>
<accession>A0A1B4Y0B2</accession>
<dbReference type="CDD" id="cd00085">
    <property type="entry name" value="HNHc"/>
    <property type="match status" value="1"/>
</dbReference>
<organism evidence="4 5">
    <name type="scientific">Mycobacterium ulcerans subsp. shinshuense</name>
    <dbReference type="NCBI Taxonomy" id="1124626"/>
    <lineage>
        <taxon>Bacteria</taxon>
        <taxon>Bacillati</taxon>
        <taxon>Actinomycetota</taxon>
        <taxon>Actinomycetes</taxon>
        <taxon>Mycobacteriales</taxon>
        <taxon>Mycobacteriaceae</taxon>
        <taxon>Mycobacterium</taxon>
        <taxon>Mycobacterium ulcerans group</taxon>
    </lineage>
</organism>
<evidence type="ECO:0000313" key="5">
    <source>
        <dbReference type="Proteomes" id="UP000218067"/>
    </source>
</evidence>
<reference evidence="4 5" key="1">
    <citation type="submission" date="2016-08" db="EMBL/GenBank/DDBJ databases">
        <title>Complete genome sequence of Mycobacterium shinshuense, a subspecies of M. ulcerans.</title>
        <authorList>
            <person name="Yoshida M."/>
            <person name="Ogura Y."/>
            <person name="Hayashi T."/>
            <person name="Hoshino Y."/>
        </authorList>
    </citation>
    <scope>NUCLEOTIDE SEQUENCE [LARGE SCALE GENOMIC DNA]</scope>
    <source>
        <strain evidence="5">ATCC 33728</strain>
    </source>
</reference>
<dbReference type="AlphaFoldDB" id="A0A1B4Y0B2"/>
<feature type="region of interest" description="Disordered" evidence="2">
    <location>
        <begin position="426"/>
        <end position="446"/>
    </location>
</feature>
<dbReference type="SMART" id="SM00507">
    <property type="entry name" value="HNHc"/>
    <property type="match status" value="1"/>
</dbReference>
<evidence type="ECO:0000259" key="3">
    <source>
        <dbReference type="SMART" id="SM00507"/>
    </source>
</evidence>
<dbReference type="EMBL" id="AP017624">
    <property type="protein sequence ID" value="BAV40497.1"/>
    <property type="molecule type" value="Genomic_DNA"/>
</dbReference>
<name>A0A1B4Y0B2_MYCUL</name>
<evidence type="ECO:0000256" key="2">
    <source>
        <dbReference type="SAM" id="MobiDB-lite"/>
    </source>
</evidence>
<dbReference type="Pfam" id="PF02720">
    <property type="entry name" value="DUF222"/>
    <property type="match status" value="1"/>
</dbReference>
<dbReference type="Proteomes" id="UP000218067">
    <property type="component" value="Chromosome"/>
</dbReference>
<comment type="similarity">
    <text evidence="1">Belongs to the Rv1128c/1148c/1588c/1702c/1945/3466 family.</text>
</comment>
<feature type="domain" description="HNH nuclease" evidence="3">
    <location>
        <begin position="328"/>
        <end position="380"/>
    </location>
</feature>
<gene>
    <name evidence="4" type="ORF">SHTP_1213</name>
</gene>